<dbReference type="InterPro" id="IPR013083">
    <property type="entry name" value="Znf_RING/FYVE/PHD"/>
</dbReference>
<evidence type="ECO:0000256" key="1">
    <source>
        <dbReference type="ARBA" id="ARBA00022723"/>
    </source>
</evidence>
<evidence type="ECO:0000313" key="6">
    <source>
        <dbReference type="EMBL" id="EDO32123.1"/>
    </source>
</evidence>
<sequence>HLPLLLECGHTYCDSCIIKLSRLQKTQVACPECQHVTQLKAEGIAGVLELQPNVHVMGVLA</sequence>
<dbReference type="HOGENOM" id="CLU_2929453_0_0_1"/>
<dbReference type="InterPro" id="IPR001841">
    <property type="entry name" value="Znf_RING"/>
</dbReference>
<dbReference type="STRING" id="45351.A7SVZ9"/>
<evidence type="ECO:0000259" key="5">
    <source>
        <dbReference type="PROSITE" id="PS50089"/>
    </source>
</evidence>
<organism evidence="6 7">
    <name type="scientific">Nematostella vectensis</name>
    <name type="common">Starlet sea anemone</name>
    <dbReference type="NCBI Taxonomy" id="45351"/>
    <lineage>
        <taxon>Eukaryota</taxon>
        <taxon>Metazoa</taxon>
        <taxon>Cnidaria</taxon>
        <taxon>Anthozoa</taxon>
        <taxon>Hexacorallia</taxon>
        <taxon>Actiniaria</taxon>
        <taxon>Edwardsiidae</taxon>
        <taxon>Nematostella</taxon>
    </lineage>
</organism>
<evidence type="ECO:0000256" key="3">
    <source>
        <dbReference type="ARBA" id="ARBA00022833"/>
    </source>
</evidence>
<dbReference type="PANTHER" id="PTHR47156:SF10">
    <property type="entry name" value="E3 UBIQUITIN-PROTEIN LIGASE TRIM-21-RELATED"/>
    <property type="match status" value="1"/>
</dbReference>
<dbReference type="InterPro" id="IPR017907">
    <property type="entry name" value="Znf_RING_CS"/>
</dbReference>
<keyword evidence="3" id="KW-0862">Zinc</keyword>
<dbReference type="AlphaFoldDB" id="A7SVZ9"/>
<proteinExistence type="predicted"/>
<dbReference type="Gene3D" id="3.30.40.10">
    <property type="entry name" value="Zinc/RING finger domain, C3HC4 (zinc finger)"/>
    <property type="match status" value="1"/>
</dbReference>
<name>A7SVZ9_NEMVE</name>
<evidence type="ECO:0000313" key="7">
    <source>
        <dbReference type="Proteomes" id="UP000001593"/>
    </source>
</evidence>
<feature type="non-terminal residue" evidence="6">
    <location>
        <position position="61"/>
    </location>
</feature>
<evidence type="ECO:0000256" key="4">
    <source>
        <dbReference type="PROSITE-ProRule" id="PRU00175"/>
    </source>
</evidence>
<keyword evidence="7" id="KW-1185">Reference proteome</keyword>
<keyword evidence="2 4" id="KW-0863">Zinc-finger</keyword>
<feature type="domain" description="RING-type" evidence="5">
    <location>
        <begin position="5"/>
        <end position="34"/>
    </location>
</feature>
<reference evidence="6 7" key="1">
    <citation type="journal article" date="2007" name="Science">
        <title>Sea anemone genome reveals ancestral eumetazoan gene repertoire and genomic organization.</title>
        <authorList>
            <person name="Putnam N.H."/>
            <person name="Srivastava M."/>
            <person name="Hellsten U."/>
            <person name="Dirks B."/>
            <person name="Chapman J."/>
            <person name="Salamov A."/>
            <person name="Terry A."/>
            <person name="Shapiro H."/>
            <person name="Lindquist E."/>
            <person name="Kapitonov V.V."/>
            <person name="Jurka J."/>
            <person name="Genikhovich G."/>
            <person name="Grigoriev I.V."/>
            <person name="Lucas S.M."/>
            <person name="Steele R.E."/>
            <person name="Finnerty J.R."/>
            <person name="Technau U."/>
            <person name="Martindale M.Q."/>
            <person name="Rokhsar D.S."/>
        </authorList>
    </citation>
    <scope>NUCLEOTIDE SEQUENCE [LARGE SCALE GENOMIC DNA]</scope>
    <source>
        <strain evidence="7">CH2 X CH6</strain>
    </source>
</reference>
<dbReference type="Pfam" id="PF00097">
    <property type="entry name" value="zf-C3HC4"/>
    <property type="match status" value="1"/>
</dbReference>
<dbReference type="InterPro" id="IPR052667">
    <property type="entry name" value="E3_ubiquitin-ligase_RING"/>
</dbReference>
<dbReference type="PANTHER" id="PTHR47156">
    <property type="entry name" value="PROTEIN CBG20824"/>
    <property type="match status" value="1"/>
</dbReference>
<dbReference type="SUPFAM" id="SSF57850">
    <property type="entry name" value="RING/U-box"/>
    <property type="match status" value="1"/>
</dbReference>
<dbReference type="PhylomeDB" id="A7SVZ9"/>
<dbReference type="GO" id="GO:0008270">
    <property type="term" value="F:zinc ion binding"/>
    <property type="evidence" value="ECO:0007669"/>
    <property type="project" value="UniProtKB-KW"/>
</dbReference>
<dbReference type="InterPro" id="IPR018957">
    <property type="entry name" value="Znf_C3HC4_RING-type"/>
</dbReference>
<gene>
    <name evidence="6" type="ORF">NEMVEDRAFT_v1g134587</name>
</gene>
<accession>A7SVZ9</accession>
<dbReference type="PROSITE" id="PS50089">
    <property type="entry name" value="ZF_RING_2"/>
    <property type="match status" value="1"/>
</dbReference>
<dbReference type="InParanoid" id="A7SVZ9"/>
<feature type="non-terminal residue" evidence="6">
    <location>
        <position position="1"/>
    </location>
</feature>
<dbReference type="KEGG" id="nve:5503119"/>
<evidence type="ECO:0000256" key="2">
    <source>
        <dbReference type="ARBA" id="ARBA00022771"/>
    </source>
</evidence>
<dbReference type="EMBL" id="DS469848">
    <property type="protein sequence ID" value="EDO32123.1"/>
    <property type="molecule type" value="Genomic_DNA"/>
</dbReference>
<protein>
    <recommendedName>
        <fullName evidence="5">RING-type domain-containing protein</fullName>
    </recommendedName>
</protein>
<dbReference type="PROSITE" id="PS00518">
    <property type="entry name" value="ZF_RING_1"/>
    <property type="match status" value="1"/>
</dbReference>
<dbReference type="Proteomes" id="UP000001593">
    <property type="component" value="Unassembled WGS sequence"/>
</dbReference>
<keyword evidence="1" id="KW-0479">Metal-binding</keyword>